<keyword evidence="1" id="KW-0677">Repeat</keyword>
<dbReference type="PROSITE" id="PS50059">
    <property type="entry name" value="FKBP_PPIASE"/>
    <property type="match status" value="1"/>
</dbReference>
<keyword evidence="7" id="KW-1185">Reference proteome</keyword>
<dbReference type="Proteomes" id="UP000095280">
    <property type="component" value="Unplaced"/>
</dbReference>
<keyword evidence="5" id="KW-0472">Membrane</keyword>
<evidence type="ECO:0000256" key="4">
    <source>
        <dbReference type="SAM" id="MobiDB-lite"/>
    </source>
</evidence>
<keyword evidence="3" id="KW-0413">Isomerase</keyword>
<comment type="catalytic activity">
    <reaction evidence="3">
        <text>[protein]-peptidylproline (omega=180) = [protein]-peptidylproline (omega=0)</text>
        <dbReference type="Rhea" id="RHEA:16237"/>
        <dbReference type="Rhea" id="RHEA-COMP:10747"/>
        <dbReference type="Rhea" id="RHEA-COMP:10748"/>
        <dbReference type="ChEBI" id="CHEBI:83833"/>
        <dbReference type="ChEBI" id="CHEBI:83834"/>
        <dbReference type="EC" id="5.2.1.8"/>
    </reaction>
</comment>
<dbReference type="PANTHER" id="PTHR46512:SF1">
    <property type="entry name" value="PEPTIDYLPROLYL ISOMERASE"/>
    <property type="match status" value="1"/>
</dbReference>
<dbReference type="PANTHER" id="PTHR46512">
    <property type="entry name" value="PEPTIDYLPROLYL ISOMERASE"/>
    <property type="match status" value="1"/>
</dbReference>
<sequence>MTRYIVFFIEDSQIVERSEEEVKLDSEYSSFASEDWTALNDSNRYSLSPIHVRAEYQGEWYDAVVLQVLLDPETDSDPTVYMLRQMVAEKKKRLESLLKTIARVNIGRRNNFPPLNMVNTSDSETDIGRVAQKEQRQPLTSRGSRPRLPQISEFVPTTTPPQRQDLRAAVREAQKNVCLEESTPRSSATASANQISTVPKTPELPVAHNTAPLVDQQHSAVDLSHQPSDLEETIISPALIRGIQKQLADAGINPESLTAVAHLAMLDTRQQRAVESRIRRFEDSITTAIEGLVAQVASLERRINQQQVPAAAGGPRQNWKTIDSWPLYIRFITSPSFRNELAPSLRGCRCASVHDTCLRMLSKCLSDAMQQVVNWSGRNMAERCKSELPSIEVTDSALAFKNAMDVFQDAIVLIYPDEKSRPSEQAVEKEMARILKHAAERCAARRKRLSLPVSAAAAEFSHQARRPRLLSSSTFSMPHGEATVLTELPTAGDGADLQSETVQPPDDGYTDVLGNQRLWKKTLVTLKLEASLPDGTPVESESGLIISIGEYDHIQALDIAVLLMELDEQCSLVTSARYAYGYSAEVKTSTGVVIPPGSVLHCTVTLVSVDDPIDYASLGPVESLRIADKKRERGNELFNREDFAGAVNCYGRAAKILEEHCQDEPGVSEARVRVYNNLAATQVKISAYDAAIASCDSVLGLQPDNIKAHFRKGKSLVSKGDLINGLRSLRSALERDPDSRLVQNEVAKATLELKRQQAANTAMYKKMLGLRDGPDNGGRGRQQQQQQQVSWIRRHAWLLGAAASVLLSVTLAGAAYRFNS</sequence>
<dbReference type="InterPro" id="IPR050754">
    <property type="entry name" value="FKBP4/5/8-like"/>
</dbReference>
<dbReference type="GO" id="GO:0005829">
    <property type="term" value="C:cytosol"/>
    <property type="evidence" value="ECO:0007669"/>
    <property type="project" value="TreeGrafter"/>
</dbReference>
<dbReference type="Gene3D" id="3.10.50.40">
    <property type="match status" value="1"/>
</dbReference>
<feature type="region of interest" description="Disordered" evidence="4">
    <location>
        <begin position="131"/>
        <end position="162"/>
    </location>
</feature>
<accession>A0A1I8GN01</accession>
<evidence type="ECO:0000256" key="5">
    <source>
        <dbReference type="SAM" id="Phobius"/>
    </source>
</evidence>
<dbReference type="GO" id="GO:0043066">
    <property type="term" value="P:negative regulation of apoptotic process"/>
    <property type="evidence" value="ECO:0007669"/>
    <property type="project" value="TreeGrafter"/>
</dbReference>
<dbReference type="GO" id="GO:0005740">
    <property type="term" value="C:mitochondrial envelope"/>
    <property type="evidence" value="ECO:0007669"/>
    <property type="project" value="TreeGrafter"/>
</dbReference>
<dbReference type="InterPro" id="IPR001179">
    <property type="entry name" value="PPIase_FKBP_dom"/>
</dbReference>
<keyword evidence="2" id="KW-0802">TPR repeat</keyword>
<evidence type="ECO:0000313" key="8">
    <source>
        <dbReference type="WBParaSite" id="maker-uti_cns_0002405-snap-gene-0.3-mRNA-1"/>
    </source>
</evidence>
<dbReference type="EC" id="5.2.1.8" evidence="3"/>
<feature type="compositionally biased region" description="Polar residues" evidence="4">
    <location>
        <begin position="184"/>
        <end position="199"/>
    </location>
</feature>
<dbReference type="GO" id="GO:0044183">
    <property type="term" value="F:protein folding chaperone"/>
    <property type="evidence" value="ECO:0007669"/>
    <property type="project" value="TreeGrafter"/>
</dbReference>
<dbReference type="SUPFAM" id="SSF48452">
    <property type="entry name" value="TPR-like"/>
    <property type="match status" value="1"/>
</dbReference>
<protein>
    <recommendedName>
        <fullName evidence="3">peptidylprolyl isomerase</fullName>
        <ecNumber evidence="3">5.2.1.8</ecNumber>
    </recommendedName>
</protein>
<dbReference type="AlphaFoldDB" id="A0A1I8GN01"/>
<dbReference type="GO" id="GO:0012505">
    <property type="term" value="C:endomembrane system"/>
    <property type="evidence" value="ECO:0007669"/>
    <property type="project" value="TreeGrafter"/>
</dbReference>
<evidence type="ECO:0000313" key="7">
    <source>
        <dbReference type="Proteomes" id="UP000095280"/>
    </source>
</evidence>
<proteinExistence type="predicted"/>
<evidence type="ECO:0000259" key="6">
    <source>
        <dbReference type="PROSITE" id="PS50059"/>
    </source>
</evidence>
<dbReference type="Pfam" id="PF00254">
    <property type="entry name" value="FKBP_C"/>
    <property type="match status" value="1"/>
</dbReference>
<dbReference type="GO" id="GO:0003755">
    <property type="term" value="F:peptidyl-prolyl cis-trans isomerase activity"/>
    <property type="evidence" value="ECO:0007669"/>
    <property type="project" value="UniProtKB-KW"/>
</dbReference>
<evidence type="ECO:0000256" key="1">
    <source>
        <dbReference type="ARBA" id="ARBA00022737"/>
    </source>
</evidence>
<feature type="transmembrane region" description="Helical" evidence="5">
    <location>
        <begin position="796"/>
        <end position="816"/>
    </location>
</feature>
<organism evidence="7 8">
    <name type="scientific">Macrostomum lignano</name>
    <dbReference type="NCBI Taxonomy" id="282301"/>
    <lineage>
        <taxon>Eukaryota</taxon>
        <taxon>Metazoa</taxon>
        <taxon>Spiralia</taxon>
        <taxon>Lophotrochozoa</taxon>
        <taxon>Platyhelminthes</taxon>
        <taxon>Rhabditophora</taxon>
        <taxon>Macrostomorpha</taxon>
        <taxon>Macrostomida</taxon>
        <taxon>Macrostomidae</taxon>
        <taxon>Macrostomum</taxon>
    </lineage>
</organism>
<dbReference type="InterPro" id="IPR019734">
    <property type="entry name" value="TPR_rpt"/>
</dbReference>
<keyword evidence="5" id="KW-0812">Transmembrane</keyword>
<dbReference type="InterPro" id="IPR046357">
    <property type="entry name" value="PPIase_dom_sf"/>
</dbReference>
<keyword evidence="5" id="KW-1133">Transmembrane helix</keyword>
<dbReference type="InterPro" id="IPR011990">
    <property type="entry name" value="TPR-like_helical_dom_sf"/>
</dbReference>
<dbReference type="SUPFAM" id="SSF54534">
    <property type="entry name" value="FKBP-like"/>
    <property type="match status" value="1"/>
</dbReference>
<evidence type="ECO:0000256" key="3">
    <source>
        <dbReference type="PROSITE-ProRule" id="PRU00277"/>
    </source>
</evidence>
<name>A0A1I8GN01_9PLAT</name>
<dbReference type="GO" id="GO:0016020">
    <property type="term" value="C:membrane"/>
    <property type="evidence" value="ECO:0007669"/>
    <property type="project" value="TreeGrafter"/>
</dbReference>
<feature type="region of interest" description="Disordered" evidence="4">
    <location>
        <begin position="178"/>
        <end position="199"/>
    </location>
</feature>
<evidence type="ECO:0000256" key="2">
    <source>
        <dbReference type="ARBA" id="ARBA00022803"/>
    </source>
</evidence>
<keyword evidence="3" id="KW-0697">Rotamase</keyword>
<reference evidence="8" key="1">
    <citation type="submission" date="2016-11" db="UniProtKB">
        <authorList>
            <consortium name="WormBaseParasite"/>
        </authorList>
    </citation>
    <scope>IDENTIFICATION</scope>
</reference>
<dbReference type="SMART" id="SM00028">
    <property type="entry name" value="TPR"/>
    <property type="match status" value="3"/>
</dbReference>
<dbReference type="Gene3D" id="1.25.40.10">
    <property type="entry name" value="Tetratricopeptide repeat domain"/>
    <property type="match status" value="1"/>
</dbReference>
<feature type="domain" description="PPIase FKBP-type" evidence="6">
    <location>
        <begin position="521"/>
        <end position="610"/>
    </location>
</feature>
<dbReference type="WBParaSite" id="maker-uti_cns_0002405-snap-gene-0.3-mRNA-1">
    <property type="protein sequence ID" value="maker-uti_cns_0002405-snap-gene-0.3-mRNA-1"/>
    <property type="gene ID" value="maker-uti_cns_0002405-snap-gene-0.3"/>
</dbReference>